<accession>A0A176S3R6</accession>
<gene>
    <name evidence="1" type="ORF">THIOM_001431</name>
</gene>
<reference evidence="1 2" key="1">
    <citation type="submission" date="2016-05" db="EMBL/GenBank/DDBJ databases">
        <title>Single-cell genome of chain-forming Candidatus Thiomargarita nelsonii and comparison to other large sulfur-oxidizing bacteria.</title>
        <authorList>
            <person name="Winkel M."/>
            <person name="Salman V."/>
            <person name="Woyke T."/>
            <person name="Schulz-Vogt H."/>
            <person name="Richter M."/>
            <person name="Flood B."/>
            <person name="Bailey J."/>
            <person name="Amann R."/>
            <person name="Mussmann M."/>
        </authorList>
    </citation>
    <scope>NUCLEOTIDE SEQUENCE [LARGE SCALE GENOMIC DNA]</scope>
    <source>
        <strain evidence="1 2">THI036</strain>
    </source>
</reference>
<proteinExistence type="predicted"/>
<evidence type="ECO:0000313" key="1">
    <source>
        <dbReference type="EMBL" id="OAD22752.1"/>
    </source>
</evidence>
<comment type="caution">
    <text evidence="1">The sequence shown here is derived from an EMBL/GenBank/DDBJ whole genome shotgun (WGS) entry which is preliminary data.</text>
</comment>
<dbReference type="EMBL" id="LUTY01000761">
    <property type="protein sequence ID" value="OAD22752.1"/>
    <property type="molecule type" value="Genomic_DNA"/>
</dbReference>
<evidence type="ECO:0000313" key="2">
    <source>
        <dbReference type="Proteomes" id="UP000076962"/>
    </source>
</evidence>
<keyword evidence="2" id="KW-1185">Reference proteome</keyword>
<sequence>MNWLLTGEGSMYRDQIQEQKAEYKKRDEIEQIREWLKDWGNKVDERKHHWLGVQMEQMFPEYREWLNKQGL</sequence>
<dbReference type="Proteomes" id="UP000076962">
    <property type="component" value="Unassembled WGS sequence"/>
</dbReference>
<protein>
    <submittedName>
        <fullName evidence="1">Uncharacterized protein</fullName>
    </submittedName>
</protein>
<name>A0A176S3R6_9GAMM</name>
<dbReference type="AlphaFoldDB" id="A0A176S3R6"/>
<organism evidence="1 2">
    <name type="scientific">Candidatus Thiomargarita nelsonii</name>
    <dbReference type="NCBI Taxonomy" id="1003181"/>
    <lineage>
        <taxon>Bacteria</taxon>
        <taxon>Pseudomonadati</taxon>
        <taxon>Pseudomonadota</taxon>
        <taxon>Gammaproteobacteria</taxon>
        <taxon>Thiotrichales</taxon>
        <taxon>Thiotrichaceae</taxon>
        <taxon>Thiomargarita</taxon>
    </lineage>
</organism>